<evidence type="ECO:0000313" key="4">
    <source>
        <dbReference type="EMBL" id="KAJ9536829.1"/>
    </source>
</evidence>
<evidence type="ECO:0000256" key="1">
    <source>
        <dbReference type="SAM" id="MobiDB-lite"/>
    </source>
</evidence>
<evidence type="ECO:0000313" key="3">
    <source>
        <dbReference type="EMBL" id="KAJ9536828.1"/>
    </source>
</evidence>
<sequence>MNTMLRLSLTVLLLLQGLYLIEPSRVQNILPPPLPTQTGSSSPDHAPSTNAGRFKKYEVQAFRPTCPGPSPGVGHAYPPGC</sequence>
<feature type="chain" id="PRO_5041589069" evidence="2">
    <location>
        <begin position="24"/>
        <end position="81"/>
    </location>
</feature>
<feature type="signal peptide" evidence="2">
    <location>
        <begin position="1"/>
        <end position="23"/>
    </location>
</feature>
<name>A0AA38S735_9ASTR</name>
<dbReference type="Proteomes" id="UP001172457">
    <property type="component" value="Chromosome 8"/>
</dbReference>
<dbReference type="AlphaFoldDB" id="A0AA38S735"/>
<dbReference type="EMBL" id="JARYMX010000008">
    <property type="protein sequence ID" value="KAJ9536828.1"/>
    <property type="molecule type" value="Genomic_DNA"/>
</dbReference>
<dbReference type="EMBL" id="JARYMX010000008">
    <property type="protein sequence ID" value="KAJ9536829.1"/>
    <property type="molecule type" value="Genomic_DNA"/>
</dbReference>
<evidence type="ECO:0000313" key="5">
    <source>
        <dbReference type="Proteomes" id="UP001172457"/>
    </source>
</evidence>
<feature type="region of interest" description="Disordered" evidence="1">
    <location>
        <begin position="30"/>
        <end position="53"/>
    </location>
</feature>
<reference evidence="4" key="1">
    <citation type="submission" date="2023-03" db="EMBL/GenBank/DDBJ databases">
        <title>Chromosome-scale reference genome and RAD-based genetic map of yellow starthistle (Centaurea solstitialis) reveal putative structural variation and QTLs associated with invader traits.</title>
        <authorList>
            <person name="Reatini B."/>
            <person name="Cang F.A."/>
            <person name="Jiang Q."/>
            <person name="Mckibben M.T.W."/>
            <person name="Barker M.S."/>
            <person name="Rieseberg L.H."/>
            <person name="Dlugosch K.M."/>
        </authorList>
    </citation>
    <scope>NUCLEOTIDE SEQUENCE</scope>
    <source>
        <strain evidence="4">CAN-66</strain>
        <tissue evidence="4">Leaf</tissue>
    </source>
</reference>
<organism evidence="4 5">
    <name type="scientific">Centaurea solstitialis</name>
    <name type="common">yellow star-thistle</name>
    <dbReference type="NCBI Taxonomy" id="347529"/>
    <lineage>
        <taxon>Eukaryota</taxon>
        <taxon>Viridiplantae</taxon>
        <taxon>Streptophyta</taxon>
        <taxon>Embryophyta</taxon>
        <taxon>Tracheophyta</taxon>
        <taxon>Spermatophyta</taxon>
        <taxon>Magnoliopsida</taxon>
        <taxon>eudicotyledons</taxon>
        <taxon>Gunneridae</taxon>
        <taxon>Pentapetalae</taxon>
        <taxon>asterids</taxon>
        <taxon>campanulids</taxon>
        <taxon>Asterales</taxon>
        <taxon>Asteraceae</taxon>
        <taxon>Carduoideae</taxon>
        <taxon>Cardueae</taxon>
        <taxon>Centaureinae</taxon>
        <taxon>Centaurea</taxon>
    </lineage>
</organism>
<accession>A0AA38S735</accession>
<comment type="caution">
    <text evidence="4">The sequence shown here is derived from an EMBL/GenBank/DDBJ whole genome shotgun (WGS) entry which is preliminary data.</text>
</comment>
<keyword evidence="2" id="KW-0732">Signal</keyword>
<gene>
    <name evidence="3" type="ORF">OSB04_029561</name>
    <name evidence="4" type="ORF">OSB04_029562</name>
</gene>
<evidence type="ECO:0000256" key="2">
    <source>
        <dbReference type="SAM" id="SignalP"/>
    </source>
</evidence>
<feature type="compositionally biased region" description="Polar residues" evidence="1">
    <location>
        <begin position="36"/>
        <end position="51"/>
    </location>
</feature>
<keyword evidence="5" id="KW-1185">Reference proteome</keyword>
<protein>
    <submittedName>
        <fullName evidence="4">Uncharacterized protein</fullName>
    </submittedName>
</protein>
<proteinExistence type="predicted"/>